<evidence type="ECO:0000313" key="1">
    <source>
        <dbReference type="EMBL" id="JAH99894.1"/>
    </source>
</evidence>
<accession>A0A0E9XB95</accession>
<reference evidence="1" key="1">
    <citation type="submission" date="2014-11" db="EMBL/GenBank/DDBJ databases">
        <authorList>
            <person name="Amaro Gonzalez C."/>
        </authorList>
    </citation>
    <scope>NUCLEOTIDE SEQUENCE</scope>
</reference>
<reference evidence="1" key="2">
    <citation type="journal article" date="2015" name="Fish Shellfish Immunol.">
        <title>Early steps in the European eel (Anguilla anguilla)-Vibrio vulnificus interaction in the gills: Role of the RtxA13 toxin.</title>
        <authorList>
            <person name="Callol A."/>
            <person name="Pajuelo D."/>
            <person name="Ebbesson L."/>
            <person name="Teles M."/>
            <person name="MacKenzie S."/>
            <person name="Amaro C."/>
        </authorList>
    </citation>
    <scope>NUCLEOTIDE SEQUENCE</scope>
</reference>
<organism evidence="1">
    <name type="scientific">Anguilla anguilla</name>
    <name type="common">European freshwater eel</name>
    <name type="synonym">Muraena anguilla</name>
    <dbReference type="NCBI Taxonomy" id="7936"/>
    <lineage>
        <taxon>Eukaryota</taxon>
        <taxon>Metazoa</taxon>
        <taxon>Chordata</taxon>
        <taxon>Craniata</taxon>
        <taxon>Vertebrata</taxon>
        <taxon>Euteleostomi</taxon>
        <taxon>Actinopterygii</taxon>
        <taxon>Neopterygii</taxon>
        <taxon>Teleostei</taxon>
        <taxon>Anguilliformes</taxon>
        <taxon>Anguillidae</taxon>
        <taxon>Anguilla</taxon>
    </lineage>
</organism>
<protein>
    <submittedName>
        <fullName evidence="1">Uncharacterized protein</fullName>
    </submittedName>
</protein>
<dbReference type="EMBL" id="GBXM01008683">
    <property type="protein sequence ID" value="JAH99894.1"/>
    <property type="molecule type" value="Transcribed_RNA"/>
</dbReference>
<name>A0A0E9XB95_ANGAN</name>
<sequence>MTGIAVPSDHAAFEKSPGKTNLHFVIFYIT</sequence>
<proteinExistence type="predicted"/>
<dbReference type="AlphaFoldDB" id="A0A0E9XB95"/>